<keyword evidence="2" id="KW-0677">Repeat</keyword>
<dbReference type="InterPro" id="IPR001680">
    <property type="entry name" value="WD40_rpt"/>
</dbReference>
<keyword evidence="1 3" id="KW-0853">WD repeat</keyword>
<evidence type="ECO:0000313" key="5">
    <source>
        <dbReference type="Proteomes" id="UP000001191"/>
    </source>
</evidence>
<dbReference type="InterPro" id="IPR015943">
    <property type="entry name" value="WD40/YVTN_repeat-like_dom_sf"/>
</dbReference>
<dbReference type="STRING" id="63737.Npun_R5785"/>
<feature type="repeat" description="WD" evidence="3">
    <location>
        <begin position="24"/>
        <end position="65"/>
    </location>
</feature>
<dbReference type="PANTHER" id="PTHR19879:SF9">
    <property type="entry name" value="TRANSCRIPTION INITIATION FACTOR TFIID SUBUNIT 5"/>
    <property type="match status" value="1"/>
</dbReference>
<dbReference type="PANTHER" id="PTHR19879">
    <property type="entry name" value="TRANSCRIPTION INITIATION FACTOR TFIID"/>
    <property type="match status" value="1"/>
</dbReference>
<name>B2J967_NOSP7</name>
<dbReference type="EMBL" id="CP001037">
    <property type="protein sequence ID" value="ACC84083.1"/>
    <property type="molecule type" value="Genomic_DNA"/>
</dbReference>
<dbReference type="PRINTS" id="PR00320">
    <property type="entry name" value="GPROTEINBRPT"/>
</dbReference>
<accession>B2J967</accession>
<keyword evidence="5" id="KW-1185">Reference proteome</keyword>
<protein>
    <submittedName>
        <fullName evidence="4">WD-40 repeat protein</fullName>
    </submittedName>
</protein>
<gene>
    <name evidence="4" type="ordered locus">Npun_R5785</name>
</gene>
<feature type="repeat" description="WD" evidence="3">
    <location>
        <begin position="74"/>
        <end position="99"/>
    </location>
</feature>
<dbReference type="Proteomes" id="UP000001191">
    <property type="component" value="Chromosome"/>
</dbReference>
<reference evidence="4 5" key="2">
    <citation type="journal article" date="2013" name="Plant Physiol.">
        <title>A Nostoc punctiforme Sugar Transporter Necessary to Establish a Cyanobacterium-Plant Symbiosis.</title>
        <authorList>
            <person name="Ekman M."/>
            <person name="Picossi S."/>
            <person name="Campbell E.L."/>
            <person name="Meeks J.C."/>
            <person name="Flores E."/>
        </authorList>
    </citation>
    <scope>NUCLEOTIDE SEQUENCE [LARGE SCALE GENOMIC DNA]</scope>
    <source>
        <strain evidence="5">ATCC 29133 / PCC 73102</strain>
    </source>
</reference>
<dbReference type="PhylomeDB" id="B2J967"/>
<feature type="repeat" description="WD" evidence="3">
    <location>
        <begin position="1"/>
        <end position="23"/>
    </location>
</feature>
<dbReference type="Gene3D" id="2.130.10.10">
    <property type="entry name" value="YVTN repeat-like/Quinoprotein amine dehydrogenase"/>
    <property type="match status" value="1"/>
</dbReference>
<dbReference type="Pfam" id="PF00400">
    <property type="entry name" value="WD40"/>
    <property type="match status" value="2"/>
</dbReference>
<evidence type="ECO:0000313" key="4">
    <source>
        <dbReference type="EMBL" id="ACC84083.1"/>
    </source>
</evidence>
<reference evidence="5" key="1">
    <citation type="submission" date="2008-04" db="EMBL/GenBank/DDBJ databases">
        <title>Complete sequence of chromosome of Nostoc punctiforme ATCC 29133.</title>
        <authorList>
            <consortium name="US DOE Joint Genome Institute"/>
            <person name="Copeland A."/>
            <person name="Lucas S."/>
            <person name="Lapidus A."/>
            <person name="Glavina del Rio T."/>
            <person name="Dalin E."/>
            <person name="Tice H."/>
            <person name="Pitluck S."/>
            <person name="Chain P."/>
            <person name="Malfatti S."/>
            <person name="Shin M."/>
            <person name="Vergez L."/>
            <person name="Schmutz J."/>
            <person name="Larimer F."/>
            <person name="Land M."/>
            <person name="Hauser L."/>
            <person name="Kyrpides N."/>
            <person name="Kim E."/>
            <person name="Meeks J.C."/>
            <person name="Elhai J."/>
            <person name="Campbell E.L."/>
            <person name="Thiel T."/>
            <person name="Longmire J."/>
            <person name="Potts M."/>
            <person name="Atlas R."/>
        </authorList>
    </citation>
    <scope>NUCLEOTIDE SEQUENCE [LARGE SCALE GENOMIC DNA]</scope>
    <source>
        <strain evidence="5">ATCC 29133 / PCC 73102</strain>
    </source>
</reference>
<evidence type="ECO:0000256" key="3">
    <source>
        <dbReference type="PROSITE-ProRule" id="PRU00221"/>
    </source>
</evidence>
<dbReference type="SMART" id="SM00320">
    <property type="entry name" value="WD40"/>
    <property type="match status" value="2"/>
</dbReference>
<evidence type="ECO:0000256" key="1">
    <source>
        <dbReference type="ARBA" id="ARBA00022574"/>
    </source>
</evidence>
<dbReference type="InterPro" id="IPR036322">
    <property type="entry name" value="WD40_repeat_dom_sf"/>
</dbReference>
<evidence type="ECO:0000256" key="2">
    <source>
        <dbReference type="ARBA" id="ARBA00022737"/>
    </source>
</evidence>
<dbReference type="InterPro" id="IPR020472">
    <property type="entry name" value="WD40_PAC1"/>
</dbReference>
<dbReference type="SUPFAM" id="SSF50978">
    <property type="entry name" value="WD40 repeat-like"/>
    <property type="match status" value="1"/>
</dbReference>
<dbReference type="PROSITE" id="PS50082">
    <property type="entry name" value="WD_REPEATS_2"/>
    <property type="match status" value="3"/>
</dbReference>
<dbReference type="AlphaFoldDB" id="B2J967"/>
<dbReference type="eggNOG" id="COG2319">
    <property type="taxonomic scope" value="Bacteria"/>
</dbReference>
<dbReference type="EnsemblBacteria" id="ACC84083">
    <property type="protein sequence ID" value="ACC84083"/>
    <property type="gene ID" value="Npun_R5785"/>
</dbReference>
<proteinExistence type="predicted"/>
<dbReference type="HOGENOM" id="CLU_000288_57_30_3"/>
<dbReference type="PROSITE" id="PS50294">
    <property type="entry name" value="WD_REPEATS_REGION"/>
    <property type="match status" value="2"/>
</dbReference>
<dbReference type="KEGG" id="npu:Npun_R5785"/>
<sequence length="99" mass="10821">MASSSLDDTIKVWSVTTGREIRTLSGHSNEVKYVAISSDGQILASHTWDKTIKLWEVATGREICTLSLFDPAHSVAFSPDGSWLAAGDVSGNIKIWRRS</sequence>
<organism evidence="4 5">
    <name type="scientific">Nostoc punctiforme (strain ATCC 29133 / PCC 73102)</name>
    <dbReference type="NCBI Taxonomy" id="63737"/>
    <lineage>
        <taxon>Bacteria</taxon>
        <taxon>Bacillati</taxon>
        <taxon>Cyanobacteriota</taxon>
        <taxon>Cyanophyceae</taxon>
        <taxon>Nostocales</taxon>
        <taxon>Nostocaceae</taxon>
        <taxon>Nostoc</taxon>
    </lineage>
</organism>